<comment type="caution">
    <text evidence="1">The sequence shown here is derived from an EMBL/GenBank/DDBJ whole genome shotgun (WGS) entry which is preliminary data.</text>
</comment>
<evidence type="ECO:0000313" key="2">
    <source>
        <dbReference type="Proteomes" id="UP001227268"/>
    </source>
</evidence>
<protein>
    <submittedName>
        <fullName evidence="1">Uncharacterized protein</fullName>
    </submittedName>
</protein>
<sequence length="62" mass="7009">MPELPEVERARKLIDTTLRGYRISAVETWDDPIVYTGGITHAEFAEEIKGRTITGCTRKGKM</sequence>
<evidence type="ECO:0000313" key="1">
    <source>
        <dbReference type="EMBL" id="KAJ9106429.1"/>
    </source>
</evidence>
<gene>
    <name evidence="1" type="ORF">QFC21_001575</name>
</gene>
<proteinExistence type="predicted"/>
<organism evidence="1 2">
    <name type="scientific">Naganishia friedmannii</name>
    <dbReference type="NCBI Taxonomy" id="89922"/>
    <lineage>
        <taxon>Eukaryota</taxon>
        <taxon>Fungi</taxon>
        <taxon>Dikarya</taxon>
        <taxon>Basidiomycota</taxon>
        <taxon>Agaricomycotina</taxon>
        <taxon>Tremellomycetes</taxon>
        <taxon>Filobasidiales</taxon>
        <taxon>Filobasidiaceae</taxon>
        <taxon>Naganishia</taxon>
    </lineage>
</organism>
<reference evidence="1" key="1">
    <citation type="submission" date="2023-04" db="EMBL/GenBank/DDBJ databases">
        <title>Draft Genome sequencing of Naganishia species isolated from polar environments using Oxford Nanopore Technology.</title>
        <authorList>
            <person name="Leo P."/>
            <person name="Venkateswaran K."/>
        </authorList>
    </citation>
    <scope>NUCLEOTIDE SEQUENCE</scope>
    <source>
        <strain evidence="1">MNA-CCFEE 5423</strain>
    </source>
</reference>
<accession>A0ACC2W5A4</accession>
<dbReference type="EMBL" id="JASBWT010000003">
    <property type="protein sequence ID" value="KAJ9106429.1"/>
    <property type="molecule type" value="Genomic_DNA"/>
</dbReference>
<dbReference type="Proteomes" id="UP001227268">
    <property type="component" value="Unassembled WGS sequence"/>
</dbReference>
<keyword evidence="2" id="KW-1185">Reference proteome</keyword>
<name>A0ACC2W5A4_9TREE</name>